<dbReference type="InterPro" id="IPR013783">
    <property type="entry name" value="Ig-like_fold"/>
</dbReference>
<dbReference type="GO" id="GO:0042613">
    <property type="term" value="C:MHC class II protein complex"/>
    <property type="evidence" value="ECO:0007669"/>
    <property type="project" value="InterPro"/>
</dbReference>
<dbReference type="SMART" id="SM00921">
    <property type="entry name" value="MHC_II_beta"/>
    <property type="match status" value="1"/>
</dbReference>
<keyword evidence="3" id="KW-0472">Membrane</keyword>
<dbReference type="InterPro" id="IPR007110">
    <property type="entry name" value="Ig-like_dom"/>
</dbReference>
<organism evidence="8 9">
    <name type="scientific">Amphilophus citrinellus</name>
    <name type="common">Midas cichlid</name>
    <name type="synonym">Cichlasoma citrinellum</name>
    <dbReference type="NCBI Taxonomy" id="61819"/>
    <lineage>
        <taxon>Eukaryota</taxon>
        <taxon>Metazoa</taxon>
        <taxon>Chordata</taxon>
        <taxon>Craniata</taxon>
        <taxon>Vertebrata</taxon>
        <taxon>Euteleostomi</taxon>
        <taxon>Actinopterygii</taxon>
        <taxon>Neopterygii</taxon>
        <taxon>Teleostei</taxon>
        <taxon>Neoteleostei</taxon>
        <taxon>Acanthomorphata</taxon>
        <taxon>Ovalentaria</taxon>
        <taxon>Cichlomorphae</taxon>
        <taxon>Cichliformes</taxon>
        <taxon>Cichlidae</taxon>
        <taxon>New World cichlids</taxon>
        <taxon>Cichlasomatinae</taxon>
        <taxon>Heroini</taxon>
        <taxon>Amphilophus</taxon>
    </lineage>
</organism>
<accession>A0A3Q0SBH4</accession>
<evidence type="ECO:0000256" key="4">
    <source>
        <dbReference type="ARBA" id="ARBA00023157"/>
    </source>
</evidence>
<evidence type="ECO:0000256" key="3">
    <source>
        <dbReference type="ARBA" id="ARBA00022989"/>
    </source>
</evidence>
<dbReference type="InterPro" id="IPR014745">
    <property type="entry name" value="MHC_II_a/b_N"/>
</dbReference>
<evidence type="ECO:0000313" key="9">
    <source>
        <dbReference type="Proteomes" id="UP000261340"/>
    </source>
</evidence>
<keyword evidence="3" id="KW-1133">Transmembrane helix</keyword>
<dbReference type="STRING" id="61819.ENSACIP00000022214"/>
<dbReference type="GO" id="GO:0006955">
    <property type="term" value="P:immune response"/>
    <property type="evidence" value="ECO:0007669"/>
    <property type="project" value="InterPro"/>
</dbReference>
<evidence type="ECO:0000256" key="1">
    <source>
        <dbReference type="ARBA" id="ARBA00004479"/>
    </source>
</evidence>
<dbReference type="Proteomes" id="UP000261340">
    <property type="component" value="Unplaced"/>
</dbReference>
<keyword evidence="9" id="KW-1185">Reference proteome</keyword>
<dbReference type="Gene3D" id="3.10.320.10">
    <property type="entry name" value="Class II Histocompatibility Antigen, M Beta Chain, Chain B, domain 1"/>
    <property type="match status" value="1"/>
</dbReference>
<dbReference type="PROSITE" id="PS50835">
    <property type="entry name" value="IG_LIKE"/>
    <property type="match status" value="1"/>
</dbReference>
<dbReference type="InterPro" id="IPR011162">
    <property type="entry name" value="MHC_I/II-like_Ag-recog"/>
</dbReference>
<dbReference type="SUPFAM" id="SSF54452">
    <property type="entry name" value="MHC antigen-recognition domain"/>
    <property type="match status" value="1"/>
</dbReference>
<dbReference type="SUPFAM" id="SSF48726">
    <property type="entry name" value="Immunoglobulin"/>
    <property type="match status" value="1"/>
</dbReference>
<dbReference type="PANTHER" id="PTHR19944:SF99">
    <property type="entry name" value="HLA CLASS II HISTOCOMPATIBILITY ANTIGEN, DRB1 BETA CHAIN"/>
    <property type="match status" value="1"/>
</dbReference>
<dbReference type="SMART" id="SM00407">
    <property type="entry name" value="IGc1"/>
    <property type="match status" value="1"/>
</dbReference>
<dbReference type="Ensembl" id="ENSACIT00000022804.1">
    <property type="protein sequence ID" value="ENSACIP00000022214.1"/>
    <property type="gene ID" value="ENSACIG00000017265.1"/>
</dbReference>
<protein>
    <recommendedName>
        <fullName evidence="7">Ig-like domain-containing protein</fullName>
    </recommendedName>
</protein>
<evidence type="ECO:0000256" key="5">
    <source>
        <dbReference type="ARBA" id="ARBA00023180"/>
    </source>
</evidence>
<evidence type="ECO:0000313" key="8">
    <source>
        <dbReference type="Ensembl" id="ENSACIP00000022214.1"/>
    </source>
</evidence>
<dbReference type="PANTHER" id="PTHR19944">
    <property type="entry name" value="MHC CLASS II-RELATED"/>
    <property type="match status" value="1"/>
</dbReference>
<dbReference type="Pfam" id="PF00969">
    <property type="entry name" value="MHC_II_beta"/>
    <property type="match status" value="1"/>
</dbReference>
<sequence length="301" mass="34577">MYKNKKTQIIFTKCILGTIGLLFLLGPEMNGFLYYMTERCVFNSTDPKDIELIASWYYNKMEVNRFTSSAGKFVGYTEYGVKNADFWNNGPFLNTMRAEKERFCQHNIGIWYSNVLSKSVQPTVRLHSSTPSSGHHPAMLVCSVYDFFPKDIKVSWLRDGQEVSSDVTSTEEMEDSDWYYQIHSHLEYTPRQDGDSLQQQRSHPEDSPDAASQPTSSMVDILESINKKLSSFNACLTIKEILHKEFQALRESVEFSQQKTETLAVENTVLRELVKSLTEGMTQLYDLKRFGIEDGQLSARL</sequence>
<reference evidence="8" key="2">
    <citation type="submission" date="2025-09" db="UniProtKB">
        <authorList>
            <consortium name="Ensembl"/>
        </authorList>
    </citation>
    <scope>IDENTIFICATION</scope>
</reference>
<keyword evidence="4" id="KW-1015">Disulfide bond</keyword>
<dbReference type="InterPro" id="IPR000353">
    <property type="entry name" value="MHC_II_b_N"/>
</dbReference>
<keyword evidence="5" id="KW-0325">Glycoprotein</keyword>
<dbReference type="GO" id="GO:0019882">
    <property type="term" value="P:antigen processing and presentation"/>
    <property type="evidence" value="ECO:0007669"/>
    <property type="project" value="InterPro"/>
</dbReference>
<name>A0A3Q0SBH4_AMPCI</name>
<dbReference type="InterPro" id="IPR036179">
    <property type="entry name" value="Ig-like_dom_sf"/>
</dbReference>
<dbReference type="Pfam" id="PF07654">
    <property type="entry name" value="C1-set"/>
    <property type="match status" value="1"/>
</dbReference>
<evidence type="ECO:0000259" key="7">
    <source>
        <dbReference type="PROSITE" id="PS50835"/>
    </source>
</evidence>
<dbReference type="GeneTree" id="ENSGT00950000183127"/>
<dbReference type="AlphaFoldDB" id="A0A3Q0SBH4"/>
<dbReference type="InterPro" id="IPR003597">
    <property type="entry name" value="Ig_C1-set"/>
</dbReference>
<keyword evidence="2" id="KW-0812">Transmembrane</keyword>
<comment type="subcellular location">
    <subcellularLocation>
        <location evidence="1">Membrane</location>
        <topology evidence="1">Single-pass type I membrane protein</topology>
    </subcellularLocation>
</comment>
<feature type="domain" description="Ig-like" evidence="7">
    <location>
        <begin position="122"/>
        <end position="217"/>
    </location>
</feature>
<reference evidence="8" key="1">
    <citation type="submission" date="2025-08" db="UniProtKB">
        <authorList>
            <consortium name="Ensembl"/>
        </authorList>
    </citation>
    <scope>IDENTIFICATION</scope>
</reference>
<proteinExistence type="predicted"/>
<evidence type="ECO:0000256" key="6">
    <source>
        <dbReference type="SAM" id="MobiDB-lite"/>
    </source>
</evidence>
<dbReference type="Gene3D" id="2.60.40.10">
    <property type="entry name" value="Immunoglobulins"/>
    <property type="match status" value="1"/>
</dbReference>
<feature type="region of interest" description="Disordered" evidence="6">
    <location>
        <begin position="191"/>
        <end position="216"/>
    </location>
</feature>
<evidence type="ECO:0000256" key="2">
    <source>
        <dbReference type="ARBA" id="ARBA00022692"/>
    </source>
</evidence>
<dbReference type="InterPro" id="IPR050160">
    <property type="entry name" value="MHC/Immunoglobulin"/>
</dbReference>